<dbReference type="EMBL" id="JAPJDA010000003">
    <property type="protein sequence ID" value="MCX2837011.1"/>
    <property type="molecule type" value="Genomic_DNA"/>
</dbReference>
<reference evidence="1" key="1">
    <citation type="submission" date="2022-11" db="EMBL/GenBank/DDBJ databases">
        <title>Salinimicrobium profundisediminis sp. nov., isolated from deep-sea sediment of the Mariana Trench.</title>
        <authorList>
            <person name="Fu H."/>
        </authorList>
    </citation>
    <scope>NUCLEOTIDE SEQUENCE</scope>
    <source>
        <strain evidence="1">MT39</strain>
    </source>
</reference>
<evidence type="ECO:0000313" key="2">
    <source>
        <dbReference type="Proteomes" id="UP001148482"/>
    </source>
</evidence>
<dbReference type="Pfam" id="PF06078">
    <property type="entry name" value="DUF937"/>
    <property type="match status" value="1"/>
</dbReference>
<dbReference type="InterPro" id="IPR009282">
    <property type="entry name" value="DUF937"/>
</dbReference>
<evidence type="ECO:0000313" key="1">
    <source>
        <dbReference type="EMBL" id="MCX2837011.1"/>
    </source>
</evidence>
<gene>
    <name evidence="1" type="ORF">OQ279_02500</name>
</gene>
<dbReference type="AlphaFoldDB" id="A0A9X3CUC0"/>
<name>A0A9X3CUC0_9FLAO</name>
<proteinExistence type="predicted"/>
<comment type="caution">
    <text evidence="1">The sequence shown here is derived from an EMBL/GenBank/DDBJ whole genome shotgun (WGS) entry which is preliminary data.</text>
</comment>
<sequence length="203" mass="20948">MASILDFLDTEKGKEFIQKSSEEVNESPDKVKSALGMALPMIMGALKKNTSSSEGAENLNKELNKDKHDGSVLDKIGSGGLSGLLGEGSGILGHVLGGSQSKIASAVGSAIGMDSAKVNKLLQMAAPVIMGILGKQKRKENIESSSGVASLVGSVLGTNSSHDQSMLETFMDSDQGGKIAKDVAGKIFGSKDKSKGLGDFFKG</sequence>
<accession>A0A9X3CUC0</accession>
<protein>
    <submittedName>
        <fullName evidence="1">DUF937 domain-containing protein</fullName>
    </submittedName>
</protein>
<dbReference type="Proteomes" id="UP001148482">
    <property type="component" value="Unassembled WGS sequence"/>
</dbReference>
<organism evidence="1 2">
    <name type="scientific">Salinimicrobium profundisediminis</name>
    <dbReference type="NCBI Taxonomy" id="2994553"/>
    <lineage>
        <taxon>Bacteria</taxon>
        <taxon>Pseudomonadati</taxon>
        <taxon>Bacteroidota</taxon>
        <taxon>Flavobacteriia</taxon>
        <taxon>Flavobacteriales</taxon>
        <taxon>Flavobacteriaceae</taxon>
        <taxon>Salinimicrobium</taxon>
    </lineage>
</organism>
<keyword evidence="2" id="KW-1185">Reference proteome</keyword>
<dbReference type="RefSeq" id="WP_266068211.1">
    <property type="nucleotide sequence ID" value="NZ_JAPJDA010000003.1"/>
</dbReference>